<dbReference type="RefSeq" id="WP_234801571.1">
    <property type="nucleotide sequence ID" value="NZ_JACIED010000005.1"/>
</dbReference>
<name>A0A7W6HQR7_9HYPH</name>
<evidence type="ECO:0000313" key="2">
    <source>
        <dbReference type="EMBL" id="MBB4009699.1"/>
    </source>
</evidence>
<organism evidence="2 3">
    <name type="scientific">Allorhizobium taibaishanense</name>
    <dbReference type="NCBI Taxonomy" id="887144"/>
    <lineage>
        <taxon>Bacteria</taxon>
        <taxon>Pseudomonadati</taxon>
        <taxon>Pseudomonadota</taxon>
        <taxon>Alphaproteobacteria</taxon>
        <taxon>Hyphomicrobiales</taxon>
        <taxon>Rhizobiaceae</taxon>
        <taxon>Rhizobium/Agrobacterium group</taxon>
        <taxon>Allorhizobium</taxon>
    </lineage>
</organism>
<gene>
    <name evidence="2" type="ORF">GGQ71_003987</name>
</gene>
<dbReference type="Proteomes" id="UP000544107">
    <property type="component" value="Unassembled WGS sequence"/>
</dbReference>
<dbReference type="AlphaFoldDB" id="A0A7W6HQR7"/>
<dbReference type="EMBL" id="JACIED010000005">
    <property type="protein sequence ID" value="MBB4009699.1"/>
    <property type="molecule type" value="Genomic_DNA"/>
</dbReference>
<proteinExistence type="predicted"/>
<feature type="region of interest" description="Disordered" evidence="1">
    <location>
        <begin position="1"/>
        <end position="25"/>
    </location>
</feature>
<feature type="compositionally biased region" description="Polar residues" evidence="1">
    <location>
        <begin position="1"/>
        <end position="10"/>
    </location>
</feature>
<reference evidence="2 3" key="1">
    <citation type="submission" date="2020-08" db="EMBL/GenBank/DDBJ databases">
        <title>Genomic Encyclopedia of Type Strains, Phase IV (KMG-IV): sequencing the most valuable type-strain genomes for metagenomic binning, comparative biology and taxonomic classification.</title>
        <authorList>
            <person name="Goeker M."/>
        </authorList>
    </citation>
    <scope>NUCLEOTIDE SEQUENCE [LARGE SCALE GENOMIC DNA]</scope>
    <source>
        <strain evidence="2 3">DSM 100021</strain>
    </source>
</reference>
<evidence type="ECO:0000256" key="1">
    <source>
        <dbReference type="SAM" id="MobiDB-lite"/>
    </source>
</evidence>
<accession>A0A7W6HQR7</accession>
<comment type="caution">
    <text evidence="2">The sequence shown here is derived from an EMBL/GenBank/DDBJ whole genome shotgun (WGS) entry which is preliminary data.</text>
</comment>
<sequence length="49" mass="5209">MRPEFSSVTESAAPENLTVNPLPGQPKLEVCLSTTPIHREGCVLSAADD</sequence>
<evidence type="ECO:0000313" key="3">
    <source>
        <dbReference type="Proteomes" id="UP000544107"/>
    </source>
</evidence>
<protein>
    <submittedName>
        <fullName evidence="2">Uncharacterized protein</fullName>
    </submittedName>
</protein>